<evidence type="ECO:0000256" key="3">
    <source>
        <dbReference type="ARBA" id="ARBA00022884"/>
    </source>
</evidence>
<dbReference type="GO" id="GO:0005730">
    <property type="term" value="C:nucleolus"/>
    <property type="evidence" value="ECO:0007669"/>
    <property type="project" value="UniProtKB-SubCell"/>
</dbReference>
<evidence type="ECO:0000256" key="6">
    <source>
        <dbReference type="SAM" id="MobiDB-lite"/>
    </source>
</evidence>
<evidence type="ECO:0000256" key="5">
    <source>
        <dbReference type="ARBA" id="ARBA00032634"/>
    </source>
</evidence>
<organism evidence="7 8">
    <name type="scientific">Lunasporangiospora selenospora</name>
    <dbReference type="NCBI Taxonomy" id="979761"/>
    <lineage>
        <taxon>Eukaryota</taxon>
        <taxon>Fungi</taxon>
        <taxon>Fungi incertae sedis</taxon>
        <taxon>Mucoromycota</taxon>
        <taxon>Mortierellomycotina</taxon>
        <taxon>Mortierellomycetes</taxon>
        <taxon>Mortierellales</taxon>
        <taxon>Mortierellaceae</taxon>
        <taxon>Lunasporangiospora</taxon>
    </lineage>
</organism>
<evidence type="ECO:0000256" key="1">
    <source>
        <dbReference type="ARBA" id="ARBA00004604"/>
    </source>
</evidence>
<dbReference type="InterPro" id="IPR034353">
    <property type="entry name" value="ABT1/ESF2_RRM"/>
</dbReference>
<dbReference type="PANTHER" id="PTHR12311">
    <property type="entry name" value="ACTIVATOR OF BASAL TRANSCRIPTION 1"/>
    <property type="match status" value="1"/>
</dbReference>
<feature type="compositionally biased region" description="Low complexity" evidence="6">
    <location>
        <begin position="308"/>
        <end position="324"/>
    </location>
</feature>
<dbReference type="Proteomes" id="UP000780801">
    <property type="component" value="Unassembled WGS sequence"/>
</dbReference>
<dbReference type="InterPro" id="IPR035979">
    <property type="entry name" value="RBD_domain_sf"/>
</dbReference>
<feature type="compositionally biased region" description="Basic residues" evidence="6">
    <location>
        <begin position="121"/>
        <end position="130"/>
    </location>
</feature>
<reference evidence="7" key="1">
    <citation type="journal article" date="2020" name="Fungal Divers.">
        <title>Resolving the Mortierellaceae phylogeny through synthesis of multi-gene phylogenetics and phylogenomics.</title>
        <authorList>
            <person name="Vandepol N."/>
            <person name="Liber J."/>
            <person name="Desiro A."/>
            <person name="Na H."/>
            <person name="Kennedy M."/>
            <person name="Barry K."/>
            <person name="Grigoriev I.V."/>
            <person name="Miller A.N."/>
            <person name="O'Donnell K."/>
            <person name="Stajich J.E."/>
            <person name="Bonito G."/>
        </authorList>
    </citation>
    <scope>NUCLEOTIDE SEQUENCE</scope>
    <source>
        <strain evidence="7">KOD1015</strain>
    </source>
</reference>
<dbReference type="AlphaFoldDB" id="A0A9P6KC12"/>
<dbReference type="SUPFAM" id="SSF54928">
    <property type="entry name" value="RNA-binding domain, RBD"/>
    <property type="match status" value="1"/>
</dbReference>
<comment type="similarity">
    <text evidence="2">Belongs to the ESF2/ABP1 family.</text>
</comment>
<dbReference type="InterPro" id="IPR012677">
    <property type="entry name" value="Nucleotide-bd_a/b_plait_sf"/>
</dbReference>
<gene>
    <name evidence="7" type="primary">ESF2</name>
    <name evidence="7" type="ORF">BGW38_004641</name>
</gene>
<name>A0A9P6KC12_9FUNG</name>
<keyword evidence="4" id="KW-0539">Nucleus</keyword>
<dbReference type="GO" id="GO:0003723">
    <property type="term" value="F:RNA binding"/>
    <property type="evidence" value="ECO:0007669"/>
    <property type="project" value="UniProtKB-KW"/>
</dbReference>
<dbReference type="InterPro" id="IPR039119">
    <property type="entry name" value="ABT1/Esf2"/>
</dbReference>
<dbReference type="GO" id="GO:0034462">
    <property type="term" value="P:small-subunit processome assembly"/>
    <property type="evidence" value="ECO:0007669"/>
    <property type="project" value="TreeGrafter"/>
</dbReference>
<keyword evidence="8" id="KW-1185">Reference proteome</keyword>
<evidence type="ECO:0000313" key="8">
    <source>
        <dbReference type="Proteomes" id="UP000780801"/>
    </source>
</evidence>
<dbReference type="GO" id="GO:0000472">
    <property type="term" value="P:endonucleolytic cleavage to generate mature 5'-end of SSU-rRNA from (SSU-rRNA, 5.8S rRNA, LSU-rRNA)"/>
    <property type="evidence" value="ECO:0007669"/>
    <property type="project" value="TreeGrafter"/>
</dbReference>
<feature type="compositionally biased region" description="Basic and acidic residues" evidence="6">
    <location>
        <begin position="297"/>
        <end position="307"/>
    </location>
</feature>
<comment type="subcellular location">
    <subcellularLocation>
        <location evidence="1">Nucleus</location>
        <location evidence="1">Nucleolus</location>
    </subcellularLocation>
</comment>
<dbReference type="Gene3D" id="3.30.70.330">
    <property type="match status" value="1"/>
</dbReference>
<dbReference type="EMBL" id="JAABOA010002959">
    <property type="protein sequence ID" value="KAF9579192.1"/>
    <property type="molecule type" value="Genomic_DNA"/>
</dbReference>
<evidence type="ECO:0000313" key="7">
    <source>
        <dbReference type="EMBL" id="KAF9579192.1"/>
    </source>
</evidence>
<dbReference type="GO" id="GO:0000480">
    <property type="term" value="P:endonucleolytic cleavage in 5'-ETS of tricistronic rRNA transcript (SSU-rRNA, 5.8S rRNA, LSU-rRNA)"/>
    <property type="evidence" value="ECO:0007669"/>
    <property type="project" value="TreeGrafter"/>
</dbReference>
<feature type="compositionally biased region" description="Basic and acidic residues" evidence="6">
    <location>
        <begin position="13"/>
        <end position="31"/>
    </location>
</feature>
<dbReference type="OrthoDB" id="287393at2759"/>
<evidence type="ECO:0000256" key="2">
    <source>
        <dbReference type="ARBA" id="ARBA00005819"/>
    </source>
</evidence>
<dbReference type="GO" id="GO:0000447">
    <property type="term" value="P:endonucleolytic cleavage in ITS1 to separate SSU-rRNA from 5.8S rRNA and LSU-rRNA from tricistronic rRNA transcript (SSU-rRNA, 5.8S rRNA, LSU-rRNA)"/>
    <property type="evidence" value="ECO:0007669"/>
    <property type="project" value="TreeGrafter"/>
</dbReference>
<dbReference type="CDD" id="cd12263">
    <property type="entry name" value="RRM_ABT1_like"/>
    <property type="match status" value="1"/>
</dbReference>
<sequence>MDTKDIFNIQDDNSDHSDAEYDSEQEREQRQKKNVSASKKSQTKKTKGNHATAVFGLDKDEDGSSSGSDSEQEEDSRFQLQDGEDDEEDDEEEENPFGDDMEDEADNVDEDQEDATQGRARGLKKKKKTVKPLTPEELEKFQKAQEKTGIIYLSRVPPFMQVKSLRRLLAAYGKIGRIYLAPEDAKVAARRKKYGGNRRQNFTEGWVEFMDKSIAKQVAQSLNTTTIGGKKRGCFHDDIWNIKYLPKFKWNHLTERVAYENASRAQRLQAEISQAKRENKFILETIEKSKMIKSIEEKKSVKRKSEGEGTSSKATAKATTGEGANDVRRSFKQRRLTETSSVKPAVGSGADKSKSKIKSVLGSVLGR</sequence>
<proteinExistence type="inferred from homology"/>
<accession>A0A9P6KC12</accession>
<feature type="region of interest" description="Disordered" evidence="6">
    <location>
        <begin position="1"/>
        <end position="130"/>
    </location>
</feature>
<feature type="compositionally biased region" description="Acidic residues" evidence="6">
    <location>
        <begin position="82"/>
        <end position="114"/>
    </location>
</feature>
<protein>
    <recommendedName>
        <fullName evidence="5">18S rRNA factor 2</fullName>
    </recommendedName>
</protein>
<evidence type="ECO:0000256" key="4">
    <source>
        <dbReference type="ARBA" id="ARBA00023242"/>
    </source>
</evidence>
<feature type="region of interest" description="Disordered" evidence="6">
    <location>
        <begin position="297"/>
        <end position="367"/>
    </location>
</feature>
<keyword evidence="3" id="KW-0694">RNA-binding</keyword>
<comment type="caution">
    <text evidence="7">The sequence shown here is derived from an EMBL/GenBank/DDBJ whole genome shotgun (WGS) entry which is preliminary data.</text>
</comment>
<dbReference type="PANTHER" id="PTHR12311:SF7">
    <property type="entry name" value="ACTIVATOR OF BASAL TRANSCRIPTION 1"/>
    <property type="match status" value="1"/>
</dbReference>